<keyword evidence="2" id="KW-0472">Membrane</keyword>
<gene>
    <name evidence="4" type="ORF">CAFE_13360</name>
    <name evidence="5" type="ORF">HCR03_05260</name>
</gene>
<evidence type="ECO:0000313" key="6">
    <source>
        <dbReference type="Proteomes" id="UP000469440"/>
    </source>
</evidence>
<feature type="domain" description="EamA" evidence="3">
    <location>
        <begin position="149"/>
        <end position="301"/>
    </location>
</feature>
<feature type="transmembrane region" description="Helical" evidence="2">
    <location>
        <begin position="31"/>
        <end position="51"/>
    </location>
</feature>
<dbReference type="Proteomes" id="UP000469440">
    <property type="component" value="Unassembled WGS sequence"/>
</dbReference>
<evidence type="ECO:0000256" key="2">
    <source>
        <dbReference type="SAM" id="Phobius"/>
    </source>
</evidence>
<feature type="transmembrane region" description="Helical" evidence="2">
    <location>
        <begin position="63"/>
        <end position="84"/>
    </location>
</feature>
<feature type="domain" description="EamA" evidence="3">
    <location>
        <begin position="3"/>
        <end position="138"/>
    </location>
</feature>
<dbReference type="PANTHER" id="PTHR22911">
    <property type="entry name" value="ACYL-MALONYL CONDENSING ENZYME-RELATED"/>
    <property type="match status" value="1"/>
</dbReference>
<dbReference type="EMBL" id="VWXL01000046">
    <property type="protein sequence ID" value="MVB10640.1"/>
    <property type="molecule type" value="Genomic_DNA"/>
</dbReference>
<keyword evidence="2" id="KW-1133">Transmembrane helix</keyword>
<evidence type="ECO:0000259" key="3">
    <source>
        <dbReference type="Pfam" id="PF00892"/>
    </source>
</evidence>
<feature type="transmembrane region" description="Helical" evidence="2">
    <location>
        <begin position="261"/>
        <end position="279"/>
    </location>
</feature>
<feature type="transmembrane region" description="Helical" evidence="2">
    <location>
        <begin position="285"/>
        <end position="302"/>
    </location>
</feature>
<feature type="transmembrane region" description="Helical" evidence="2">
    <location>
        <begin position="220"/>
        <end position="249"/>
    </location>
</feature>
<evidence type="ECO:0000313" key="5">
    <source>
        <dbReference type="EMBL" id="QNK41664.1"/>
    </source>
</evidence>
<dbReference type="RefSeq" id="WP_156990166.1">
    <property type="nucleotide sequence ID" value="NZ_CP060286.1"/>
</dbReference>
<evidence type="ECO:0000313" key="4">
    <source>
        <dbReference type="EMBL" id="MVB10640.1"/>
    </source>
</evidence>
<dbReference type="EMBL" id="CP060286">
    <property type="protein sequence ID" value="QNK41664.1"/>
    <property type="molecule type" value="Genomic_DNA"/>
</dbReference>
<accession>A0A6N8HYN8</accession>
<dbReference type="OrthoDB" id="9813604at2"/>
<keyword evidence="6" id="KW-1185">Reference proteome</keyword>
<evidence type="ECO:0000256" key="1">
    <source>
        <dbReference type="ARBA" id="ARBA00007362"/>
    </source>
</evidence>
<name>A0A6N8HYN8_9FIRM</name>
<protein>
    <submittedName>
        <fullName evidence="5">EamA family transporter</fullName>
    </submittedName>
    <submittedName>
        <fullName evidence="4">EamA-like transporter family protein</fullName>
    </submittedName>
</protein>
<feature type="transmembrane region" description="Helical" evidence="2">
    <location>
        <begin position="178"/>
        <end position="200"/>
    </location>
</feature>
<comment type="similarity">
    <text evidence="1">Belongs to the EamA transporter family.</text>
</comment>
<proteinExistence type="inferred from homology"/>
<accession>A0A7G8TDH3</accession>
<dbReference type="PANTHER" id="PTHR22911:SF137">
    <property type="entry name" value="SOLUTE CARRIER FAMILY 35 MEMBER G2-RELATED"/>
    <property type="match status" value="1"/>
</dbReference>
<feature type="transmembrane region" description="Helical" evidence="2">
    <location>
        <begin position="96"/>
        <end position="116"/>
    </location>
</feature>
<organism evidence="4 6">
    <name type="scientific">Caproicibacter fermentans</name>
    <dbReference type="NCBI Taxonomy" id="2576756"/>
    <lineage>
        <taxon>Bacteria</taxon>
        <taxon>Bacillati</taxon>
        <taxon>Bacillota</taxon>
        <taxon>Clostridia</taxon>
        <taxon>Eubacteriales</taxon>
        <taxon>Acutalibacteraceae</taxon>
        <taxon>Caproicibacter</taxon>
    </lineage>
</organism>
<dbReference type="KEGG" id="cfem:HCR03_05260"/>
<dbReference type="GO" id="GO:0016020">
    <property type="term" value="C:membrane"/>
    <property type="evidence" value="ECO:0007669"/>
    <property type="project" value="InterPro"/>
</dbReference>
<sequence>MKKGPVYIVFATFLFSTMEIALKLSAGSFNAIQLTFLRFLIGSLILMPPAVKQLRRKNFCPRLGDLAFFALTGLICVNVSMILYQMAVLYSPASTVAVLFSCNSVFLVLFAFFMLGEKIRFNTAVSIVLSLFGMAVMINPFLFAGSAAGTVLSLAAAVTFALYNAVGRTRSGRYGGVAMTCFSFLFGCAEMLILIFLSHLRPVAALLRGAGLAQFADVPIFSGISLGALPALVYVGVFVTGCGFAFYFLAIETAGAAKAALVFFCKPVLAPLLSLVILGEAITPSMAVGIALIVIGSFITFLPEPSFGRQAAATGLPPAPKEDED</sequence>
<feature type="transmembrane region" description="Helical" evidence="2">
    <location>
        <begin position="148"/>
        <end position="166"/>
    </location>
</feature>
<reference evidence="4 6" key="1">
    <citation type="submission" date="2019-09" db="EMBL/GenBank/DDBJ databases">
        <title>Genome sequence of Clostridium sp. EA1.</title>
        <authorList>
            <person name="Poehlein A."/>
            <person name="Bengelsdorf F.R."/>
            <person name="Daniel R."/>
        </authorList>
    </citation>
    <scope>NUCLEOTIDE SEQUENCE [LARGE SCALE GENOMIC DNA]</scope>
    <source>
        <strain evidence="4 6">EA1</strain>
    </source>
</reference>
<dbReference type="SUPFAM" id="SSF103481">
    <property type="entry name" value="Multidrug resistance efflux transporter EmrE"/>
    <property type="match status" value="2"/>
</dbReference>
<feature type="transmembrane region" description="Helical" evidence="2">
    <location>
        <begin position="123"/>
        <end position="142"/>
    </location>
</feature>
<dbReference type="Pfam" id="PF00892">
    <property type="entry name" value="EamA"/>
    <property type="match status" value="2"/>
</dbReference>
<dbReference type="Proteomes" id="UP000515909">
    <property type="component" value="Chromosome"/>
</dbReference>
<evidence type="ECO:0000313" key="7">
    <source>
        <dbReference type="Proteomes" id="UP000515909"/>
    </source>
</evidence>
<dbReference type="AlphaFoldDB" id="A0A6N8HYN8"/>
<keyword evidence="2" id="KW-0812">Transmembrane</keyword>
<dbReference type="InterPro" id="IPR037185">
    <property type="entry name" value="EmrE-like"/>
</dbReference>
<reference evidence="5 7" key="2">
    <citation type="submission" date="2020-08" db="EMBL/GenBank/DDBJ databases">
        <title>The isolate Caproiciproducens sp. 7D4C2 produces n-caproate at mildly acidic conditions from hexoses: genome and rBOX comparison with related strains and chain-elongating bacteria.</title>
        <authorList>
            <person name="Esquivel-Elizondo S."/>
            <person name="Bagci C."/>
            <person name="Temovska M."/>
            <person name="Jeon B.S."/>
            <person name="Bessarab I."/>
            <person name="Williams R.B.H."/>
            <person name="Huson D.H."/>
            <person name="Angenent L.T."/>
        </authorList>
    </citation>
    <scope>NUCLEOTIDE SEQUENCE [LARGE SCALE GENOMIC DNA]</scope>
    <source>
        <strain evidence="5 7">7D4C2</strain>
    </source>
</reference>
<dbReference type="InterPro" id="IPR000620">
    <property type="entry name" value="EamA_dom"/>
</dbReference>